<feature type="region of interest" description="Disordered" evidence="2">
    <location>
        <begin position="165"/>
        <end position="281"/>
    </location>
</feature>
<feature type="compositionally biased region" description="Basic and acidic residues" evidence="2">
    <location>
        <begin position="312"/>
        <end position="324"/>
    </location>
</feature>
<feature type="region of interest" description="Disordered" evidence="2">
    <location>
        <begin position="105"/>
        <end position="146"/>
    </location>
</feature>
<evidence type="ECO:0000313" key="3">
    <source>
        <dbReference type="EMBL" id="KAG8465698.1"/>
    </source>
</evidence>
<accession>A0A8J6CFJ3</accession>
<feature type="compositionally biased region" description="Basic residues" evidence="2">
    <location>
        <begin position="165"/>
        <end position="174"/>
    </location>
</feature>
<organism evidence="3 4">
    <name type="scientific">Diacronema lutheri</name>
    <name type="common">Unicellular marine alga</name>
    <name type="synonym">Monochrysis lutheri</name>
    <dbReference type="NCBI Taxonomy" id="2081491"/>
    <lineage>
        <taxon>Eukaryota</taxon>
        <taxon>Haptista</taxon>
        <taxon>Haptophyta</taxon>
        <taxon>Pavlovophyceae</taxon>
        <taxon>Pavlovales</taxon>
        <taxon>Pavlovaceae</taxon>
        <taxon>Diacronema</taxon>
    </lineage>
</organism>
<reference evidence="3" key="1">
    <citation type="submission" date="2021-05" db="EMBL/GenBank/DDBJ databases">
        <title>The genome of the haptophyte Pavlova lutheri (Diacronema luteri, Pavlovales) - a model for lipid biosynthesis in eukaryotic algae.</title>
        <authorList>
            <person name="Hulatt C.J."/>
            <person name="Posewitz M.C."/>
        </authorList>
    </citation>
    <scope>NUCLEOTIDE SEQUENCE</scope>
    <source>
        <strain evidence="3">NIVA-4/92</strain>
    </source>
</reference>
<name>A0A8J6CFJ3_DIALT</name>
<evidence type="ECO:0000256" key="2">
    <source>
        <dbReference type="SAM" id="MobiDB-lite"/>
    </source>
</evidence>
<dbReference type="AlphaFoldDB" id="A0A8J6CFJ3"/>
<proteinExistence type="predicted"/>
<feature type="compositionally biased region" description="Basic residues" evidence="2">
    <location>
        <begin position="252"/>
        <end position="261"/>
    </location>
</feature>
<dbReference type="OrthoDB" id="10673832at2759"/>
<comment type="caution">
    <text evidence="3">The sequence shown here is derived from an EMBL/GenBank/DDBJ whole genome shotgun (WGS) entry which is preliminary data.</text>
</comment>
<feature type="region of interest" description="Disordered" evidence="2">
    <location>
        <begin position="463"/>
        <end position="490"/>
    </location>
</feature>
<keyword evidence="1" id="KW-0175">Coiled coil</keyword>
<protein>
    <submittedName>
        <fullName evidence="3">Uncharacterized protein</fullName>
    </submittedName>
</protein>
<evidence type="ECO:0000256" key="1">
    <source>
        <dbReference type="SAM" id="Coils"/>
    </source>
</evidence>
<gene>
    <name evidence="3" type="ORF">KFE25_003005</name>
</gene>
<evidence type="ECO:0000313" key="4">
    <source>
        <dbReference type="Proteomes" id="UP000751190"/>
    </source>
</evidence>
<dbReference type="EMBL" id="JAGTXO010000010">
    <property type="protein sequence ID" value="KAG8465698.1"/>
    <property type="molecule type" value="Genomic_DNA"/>
</dbReference>
<feature type="region of interest" description="Disordered" evidence="2">
    <location>
        <begin position="312"/>
        <end position="385"/>
    </location>
</feature>
<feature type="coiled-coil region" evidence="1">
    <location>
        <begin position="414"/>
        <end position="462"/>
    </location>
</feature>
<keyword evidence="4" id="KW-1185">Reference proteome</keyword>
<dbReference type="Proteomes" id="UP000751190">
    <property type="component" value="Unassembled WGS sequence"/>
</dbReference>
<sequence>MADTDRSLARRLALDEVSVLRGFVLTPMQQLLRIPPPIVYLANVAADESGPALRREQENRFARLQIHYHAARQEAQPEAPVPRLFRLSPSMLIMPLISAASPAAAPATAAPPPAAPAAAAPAVPSDGTRDAPRAEPLARAAAEERAARAQRQLLNELEAERIAAARRKARRRPASARQTPSARHAPALALGGAREPSDDRGASDSSDSAEGPVVSPARRSSSTDGRTLEELTAARETALSPNEFDPAEWKHVAHARPRRIGTRVQSGTVGAPAAERPRAKPYAARAVHEPTACEQAVLSYDFDQERLPVAHSTPEHSAAERDVHAASPPRQPPLTPRRTSPEAGPPAPAKPALEILCSQSLPPQRSIDDPASTTRRDTAVGASPSSLDTISRALQNYVDGVLAQERAAHEAALCRALKEAHERSEARAQSLRLRLYISETKCADLEQSVRELERAAERAAAERSFAHASASPPTAMALTPPPSPLVSNVQ</sequence>